<keyword evidence="10" id="KW-1185">Reference proteome</keyword>
<dbReference type="Pfam" id="PF02463">
    <property type="entry name" value="SMC_N"/>
    <property type="match status" value="1"/>
</dbReference>
<evidence type="ECO:0000256" key="6">
    <source>
        <dbReference type="HAMAP-Rule" id="MF_01894"/>
    </source>
</evidence>
<organism evidence="9 10">
    <name type="scientific">Asaia lannensis NBRC 102526</name>
    <dbReference type="NCBI Taxonomy" id="1307926"/>
    <lineage>
        <taxon>Bacteria</taxon>
        <taxon>Pseudomonadati</taxon>
        <taxon>Pseudomonadota</taxon>
        <taxon>Alphaproteobacteria</taxon>
        <taxon>Acetobacterales</taxon>
        <taxon>Acetobacteraceae</taxon>
        <taxon>Asaia</taxon>
    </lineage>
</organism>
<evidence type="ECO:0000256" key="5">
    <source>
        <dbReference type="ARBA" id="ARBA00023125"/>
    </source>
</evidence>
<feature type="coiled-coil region" evidence="6">
    <location>
        <begin position="852"/>
        <end position="1004"/>
    </location>
</feature>
<feature type="compositionally biased region" description="Polar residues" evidence="7">
    <location>
        <begin position="1262"/>
        <end position="1280"/>
    </location>
</feature>
<dbReference type="InterPro" id="IPR011890">
    <property type="entry name" value="SMC_prok"/>
</dbReference>
<evidence type="ECO:0000256" key="1">
    <source>
        <dbReference type="ARBA" id="ARBA00022490"/>
    </source>
</evidence>
<keyword evidence="4 6" id="KW-0175">Coiled coil</keyword>
<comment type="subunit">
    <text evidence="6">Homodimer.</text>
</comment>
<feature type="binding site" evidence="6">
    <location>
        <begin position="34"/>
        <end position="41"/>
    </location>
    <ligand>
        <name>ATP</name>
        <dbReference type="ChEBI" id="CHEBI:30616"/>
    </ligand>
</feature>
<dbReference type="InterPro" id="IPR027417">
    <property type="entry name" value="P-loop_NTPase"/>
</dbReference>
<dbReference type="EMBL" id="JAMXQU010000002">
    <property type="protein sequence ID" value="MCO6158941.1"/>
    <property type="molecule type" value="Genomic_DNA"/>
</dbReference>
<reference evidence="9 10" key="1">
    <citation type="submission" date="2022-06" db="EMBL/GenBank/DDBJ databases">
        <title>Whole-genome of Asaia lannensis strain LMG 27011T.</title>
        <authorList>
            <person name="Sombolestani A."/>
        </authorList>
    </citation>
    <scope>NUCLEOTIDE SEQUENCE [LARGE SCALE GENOMIC DNA]</scope>
    <source>
        <strain evidence="9 10">NBRC 102526</strain>
    </source>
</reference>
<keyword evidence="3 6" id="KW-0067">ATP-binding</keyword>
<keyword evidence="2 6" id="KW-0547">Nucleotide-binding</keyword>
<dbReference type="RefSeq" id="WP_252848506.1">
    <property type="nucleotide sequence ID" value="NZ_BAPW01000012.1"/>
</dbReference>
<evidence type="ECO:0000313" key="9">
    <source>
        <dbReference type="EMBL" id="MCO6158941.1"/>
    </source>
</evidence>
<comment type="caution">
    <text evidence="9">The sequence shown here is derived from an EMBL/GenBank/DDBJ whole genome shotgun (WGS) entry which is preliminary data.</text>
</comment>
<evidence type="ECO:0000313" key="10">
    <source>
        <dbReference type="Proteomes" id="UP001523401"/>
    </source>
</evidence>
<evidence type="ECO:0000256" key="2">
    <source>
        <dbReference type="ARBA" id="ARBA00022741"/>
    </source>
</evidence>
<dbReference type="Proteomes" id="UP001523401">
    <property type="component" value="Unassembled WGS sequence"/>
</dbReference>
<evidence type="ECO:0000259" key="8">
    <source>
        <dbReference type="Pfam" id="PF02463"/>
    </source>
</evidence>
<comment type="similarity">
    <text evidence="6">Belongs to the SMC family.</text>
</comment>
<evidence type="ECO:0000256" key="4">
    <source>
        <dbReference type="ARBA" id="ARBA00023054"/>
    </source>
</evidence>
<feature type="coiled-coil region" evidence="6">
    <location>
        <begin position="400"/>
        <end position="468"/>
    </location>
</feature>
<accession>A0ABT1CEF4</accession>
<keyword evidence="5 6" id="KW-0238">DNA-binding</keyword>
<sequence>MSAKITRLRIAGFKSFADPATIDILPGLTGIVGPNGCGKSNVVEALRWAMGESSARALRGGELDDLIFAGTSARPARSLAEVTLWLDEATGLAPPPFSEAEGLEICRRAERGSGSDFRLNGRALRARDVTTMFADLSSGARSSSIVSQNRVSALISAKPEERRSLLEEAAGITGLHARRHDAELKLRQAEANMERSEDLRQQIEARLATLEAQSVQARSYRSLSDAIREDEQRLAWLIYSRARDLVDRTQEMLHAAEKERDDAAALSLEATQEGETGKARCHALRETVDTLREARDRLRVLAETTRLSLNQTQAKRDDNQRRCEQDLSDHALARSRRDELAARLDMLTTEQHRLDAALATLPDELTALREARSASAIALANCETQRAQCAETLMTQRLAAQKLEADYETIDTRLAALDDEEQTLAHSITELQSSLPDETGLASLEQALEAKRRERDACTAEYERLTAAVQDARLGYARAGQAAAQAQNAAQDHREATERLATRLASLTAQLDKYAGEHEALLKARPGSAVLEAGEVQVESLRQSCDAARNAAAEAQSTLTESDQTLRRHEADMQGIDQQRRLLTNEQKQAQAAVSRYRAQIETLRSARNTIEAGRPDETAGADLSTRRKSAQDESADLANRIDIAARNRDTARTAHENAEKSLREARAAHLALQARLDALRTSLPSDGLPDSLLDALSVPVGLERAVASAFDQTLEASLDPAQNRAWLQLPAVGHAPLPGGVTALATLLDAPPALSRCLAHIGIVTDSAQGEALHPQLSAGQSLVSRDGALWRWDGYRAAGDLPSTALGRVEHLAALRTVEAECDEASSRLPALSELLNTARCEEEARANELASLRAHLQHAEKTLSRARQEEAAFLAQHERYLGQIAQNDHALAEAQVQYEQAEKRVTAADEALSALPDAQALAAKADILRQTLSQARKTNEEALKALRLAESAYRTARDEATRLRLQDEANASRLSTLSGVLAQARQDRDGLENEKQALEKIDPGREAEATHRAKEEAHRALQTVEHLFITTDTTLTALRQVIGADEHALQERRDLRLSVSSRLSALLPRRAALEQTRTSLREQRASLASIPDLTPLEQSLHDAQSAETAQRERNRLCYEAQRQAESDLSRTEQEKEQIVRRLAEATALGATLDDDFIRLETRVRAAQEERASIDAEHDRLRTQANENTHALEAAERDYDEAAQTLSALENAIDVLARTRQQEDERCAQARETVIRLQERLDQARKQFETLDETPPAPPTTASGQPLADTASSDQSESALKRRLARNQKEREALGPVNLLAEQEYSEAEAQASHLAHEHQELDSAIARLRGSINMLKKEGRERLQAIFVEVDRHFQSLFSRMFNGGKAHLGLVGSDDPLEAGLEIFAQPPGKKLSTLSLLSGGEQALTALSLIFATFRCQPSPLCILDEVDAPLDDANVERLCSLLKDMAEEAQTRFLIVTHHQLTMAHMDRLFGVTMQERGVSQVLSVDLALAASFAENGASAAGLAGR</sequence>
<dbReference type="InterPro" id="IPR003395">
    <property type="entry name" value="RecF/RecN/SMC_N"/>
</dbReference>
<feature type="coiled-coil region" evidence="6">
    <location>
        <begin position="172"/>
        <end position="213"/>
    </location>
</feature>
<proteinExistence type="inferred from homology"/>
<keyword evidence="1 6" id="KW-0963">Cytoplasm</keyword>
<protein>
    <recommendedName>
        <fullName evidence="6">Chromosome partition protein Smc</fullName>
    </recommendedName>
</protein>
<name>A0ABT1CEF4_9PROT</name>
<feature type="region of interest" description="Disordered" evidence="7">
    <location>
        <begin position="1094"/>
        <end position="1114"/>
    </location>
</feature>
<feature type="coiled-coil region" evidence="6">
    <location>
        <begin position="1300"/>
        <end position="1341"/>
    </location>
</feature>
<evidence type="ECO:0000256" key="7">
    <source>
        <dbReference type="SAM" id="MobiDB-lite"/>
    </source>
</evidence>
<dbReference type="PANTHER" id="PTHR43977">
    <property type="entry name" value="STRUCTURAL MAINTENANCE OF CHROMOSOMES PROTEIN 3"/>
    <property type="match status" value="1"/>
</dbReference>
<feature type="region of interest" description="Disordered" evidence="7">
    <location>
        <begin position="608"/>
        <end position="635"/>
    </location>
</feature>
<gene>
    <name evidence="6" type="primary">smc</name>
    <name evidence="9" type="ORF">NF685_02715</name>
</gene>
<comment type="subcellular location">
    <subcellularLocation>
        <location evidence="6">Cytoplasm</location>
    </subcellularLocation>
</comment>
<dbReference type="HAMAP" id="MF_01894">
    <property type="entry name" value="Smc_prok"/>
    <property type="match status" value="1"/>
</dbReference>
<dbReference type="PIRSF" id="PIRSF005719">
    <property type="entry name" value="SMC"/>
    <property type="match status" value="1"/>
</dbReference>
<comment type="domain">
    <text evidence="6">Contains large globular domains required for ATP hydrolysis at each terminus and a third globular domain forming a flexible hinge near the middle of the molecule. These domains are separated by coiled-coil structures.</text>
</comment>
<feature type="region of interest" description="Disordered" evidence="7">
    <location>
        <begin position="1251"/>
        <end position="1295"/>
    </location>
</feature>
<feature type="domain" description="RecF/RecN/SMC N-terminal" evidence="8">
    <location>
        <begin position="5"/>
        <end position="1486"/>
    </location>
</feature>
<dbReference type="Gene3D" id="3.40.50.300">
    <property type="entry name" value="P-loop containing nucleotide triphosphate hydrolases"/>
    <property type="match status" value="2"/>
</dbReference>
<dbReference type="SUPFAM" id="SSF52540">
    <property type="entry name" value="P-loop containing nucleoside triphosphate hydrolases"/>
    <property type="match status" value="1"/>
</dbReference>
<feature type="coiled-coil region" evidence="6">
    <location>
        <begin position="239"/>
        <end position="304"/>
    </location>
</feature>
<dbReference type="CDD" id="cd03278">
    <property type="entry name" value="ABC_SMC_barmotin"/>
    <property type="match status" value="1"/>
</dbReference>
<comment type="function">
    <text evidence="6">Required for chromosome condensation and partitioning.</text>
</comment>
<evidence type="ECO:0000256" key="3">
    <source>
        <dbReference type="ARBA" id="ARBA00022840"/>
    </source>
</evidence>
<dbReference type="InterPro" id="IPR024704">
    <property type="entry name" value="SMC"/>
</dbReference>